<accession>A0A6J7KX13</accession>
<reference evidence="2" key="1">
    <citation type="submission" date="2020-05" db="EMBL/GenBank/DDBJ databases">
        <authorList>
            <person name="Chiriac C."/>
            <person name="Salcher M."/>
            <person name="Ghai R."/>
            <person name="Kavagutti S V."/>
        </authorList>
    </citation>
    <scope>NUCLEOTIDE SEQUENCE</scope>
</reference>
<dbReference type="Pfam" id="PF09992">
    <property type="entry name" value="NAGPA"/>
    <property type="match status" value="1"/>
</dbReference>
<evidence type="ECO:0000313" key="2">
    <source>
        <dbReference type="EMBL" id="CAB4959383.1"/>
    </source>
</evidence>
<gene>
    <name evidence="2" type="ORF">UFOPK3837_00966</name>
</gene>
<dbReference type="EMBL" id="CAFBNO010000054">
    <property type="protein sequence ID" value="CAB4959383.1"/>
    <property type="molecule type" value="Genomic_DNA"/>
</dbReference>
<proteinExistence type="predicted"/>
<organism evidence="2">
    <name type="scientific">freshwater metagenome</name>
    <dbReference type="NCBI Taxonomy" id="449393"/>
    <lineage>
        <taxon>unclassified sequences</taxon>
        <taxon>metagenomes</taxon>
        <taxon>ecological metagenomes</taxon>
    </lineage>
</organism>
<name>A0A6J7KX13_9ZZZZ</name>
<evidence type="ECO:0000259" key="1">
    <source>
        <dbReference type="Pfam" id="PF09992"/>
    </source>
</evidence>
<feature type="domain" description="Phosphodiester glycosidase" evidence="1">
    <location>
        <begin position="345"/>
        <end position="508"/>
    </location>
</feature>
<dbReference type="AlphaFoldDB" id="A0A6J7KX13"/>
<dbReference type="InterPro" id="IPR018711">
    <property type="entry name" value="NAGPA"/>
</dbReference>
<sequence length="513" mass="54144">MLRRRVAGIVGGLMIGSLAFGGPLAKPAEAAWCKPAPALSNSWYTPKITYSNGATFGYYTIPIGAGNLSSYQTRVSVFKGSQANSKMTATFAPLGTLGNQRTFASSVPNLQTYVNTDYFVDGNRMPYSAIIHGGKMVYAPAPGNPEDPTAKGYSGVLAWSEKTYSETAGFALSAPLWSGANKVSVSGVNIHAIPANSIVAFTPKAASKVLPRGAFAIQVTNGRIAATFLKGTTARPRVGFLFQATGTAVKSLKKFLNGKPAKYLMPALVERSLVVDSVSPTGYVVVGTSRIKIRAINYQGSNNYGATLYDSNFAGSQVAGTAMFQTDESGTVNYVTRGSSHSGSLYGTSNHLTFQVASDQAALVNQISVGQKLTVVQSFRASSKNGISEATGRGAFIVKDGVNVKECAGQSEDIRPRTAIGWDANGNFWVVTTSMGNLPYSGYDDHLFRQGGSTIHQIADWLRLLGATSAVTFDGGGSTTQYITLNGALSRQDVPESQWLRDTPVGVAFSAAN</sequence>
<protein>
    <submittedName>
        <fullName evidence="2">Unannotated protein</fullName>
    </submittedName>
</protein>